<feature type="domain" description="Exonuclease" evidence="6">
    <location>
        <begin position="9"/>
        <end position="187"/>
    </location>
</feature>
<dbReference type="NCBIfam" id="NF003765">
    <property type="entry name" value="PRK05359.1"/>
    <property type="match status" value="1"/>
</dbReference>
<evidence type="ECO:0000313" key="8">
    <source>
        <dbReference type="Proteomes" id="UP001203852"/>
    </source>
</evidence>
<dbReference type="GO" id="GO:0000175">
    <property type="term" value="F:3'-5'-RNA exonuclease activity"/>
    <property type="evidence" value="ECO:0007669"/>
    <property type="project" value="InterPro"/>
</dbReference>
<dbReference type="Pfam" id="PF00929">
    <property type="entry name" value="RNase_T"/>
    <property type="match status" value="1"/>
</dbReference>
<evidence type="ECO:0000313" key="7">
    <source>
        <dbReference type="EMBL" id="KAI1617136.1"/>
    </source>
</evidence>
<dbReference type="Gene3D" id="3.30.420.10">
    <property type="entry name" value="Ribonuclease H-like superfamily/Ribonuclease H"/>
    <property type="match status" value="1"/>
</dbReference>
<dbReference type="SMART" id="SM00479">
    <property type="entry name" value="EXOIII"/>
    <property type="match status" value="1"/>
</dbReference>
<evidence type="ECO:0000256" key="1">
    <source>
        <dbReference type="ARBA" id="ARBA00009921"/>
    </source>
</evidence>
<keyword evidence="8" id="KW-1185">Reference proteome</keyword>
<dbReference type="InterPro" id="IPR036397">
    <property type="entry name" value="RNaseH_sf"/>
</dbReference>
<dbReference type="InterPro" id="IPR013520">
    <property type="entry name" value="Ribonucl_H"/>
</dbReference>
<evidence type="ECO:0000259" key="6">
    <source>
        <dbReference type="SMART" id="SM00479"/>
    </source>
</evidence>
<organism evidence="7 8">
    <name type="scientific">Exophiala viscosa</name>
    <dbReference type="NCBI Taxonomy" id="2486360"/>
    <lineage>
        <taxon>Eukaryota</taxon>
        <taxon>Fungi</taxon>
        <taxon>Dikarya</taxon>
        <taxon>Ascomycota</taxon>
        <taxon>Pezizomycotina</taxon>
        <taxon>Eurotiomycetes</taxon>
        <taxon>Chaetothyriomycetidae</taxon>
        <taxon>Chaetothyriales</taxon>
        <taxon>Herpotrichiellaceae</taxon>
        <taxon>Exophiala</taxon>
    </lineage>
</organism>
<comment type="caution">
    <text evidence="7">The sequence shown here is derived from an EMBL/GenBank/DDBJ whole genome shotgun (WGS) entry which is preliminary data.</text>
</comment>
<sequence>MALTRSTDPLVWIDCEMTGLNPQTDTIMSISAIITTSDLTPLDNSGFDAVIQHTQTQLSAMSEWCVRTHGNSGLTQACLESSTTPDTAARALLTYIQRYIPEPRLALLAGNSIHADKSFLMVPPWNAILEHLHYRLFDVSATKEMIRRWAPSEVLDAAPQKANKHTAREDILESLEEARYYMRLIQGMSPSSASASSSAPGSGTRLNTMGTGMGTLPAPVPVSNSTLGLKQAQEESHTRRNYGTREGDVGQLDEGFRTDVP</sequence>
<protein>
    <submittedName>
        <fullName evidence="7">Ribonuclease H-like domain-containing protein</fullName>
    </submittedName>
</protein>
<keyword evidence="2" id="KW-0540">Nuclease</keyword>
<keyword evidence="4" id="KW-0269">Exonuclease</keyword>
<dbReference type="SUPFAM" id="SSF53098">
    <property type="entry name" value="Ribonuclease H-like"/>
    <property type="match status" value="1"/>
</dbReference>
<gene>
    <name evidence="7" type="ORF">EDD36DRAFT_379309</name>
</gene>
<dbReference type="InterPro" id="IPR012337">
    <property type="entry name" value="RNaseH-like_sf"/>
</dbReference>
<keyword evidence="3" id="KW-0378">Hydrolase</keyword>
<dbReference type="InterPro" id="IPR022894">
    <property type="entry name" value="Oligoribonuclease"/>
</dbReference>
<evidence type="ECO:0000256" key="5">
    <source>
        <dbReference type="SAM" id="MobiDB-lite"/>
    </source>
</evidence>
<feature type="compositionally biased region" description="Low complexity" evidence="5">
    <location>
        <begin position="190"/>
        <end position="203"/>
    </location>
</feature>
<dbReference type="EMBL" id="MU404351">
    <property type="protein sequence ID" value="KAI1617136.1"/>
    <property type="molecule type" value="Genomic_DNA"/>
</dbReference>
<name>A0AAN6IGY6_9EURO</name>
<evidence type="ECO:0000256" key="2">
    <source>
        <dbReference type="ARBA" id="ARBA00022722"/>
    </source>
</evidence>
<feature type="compositionally biased region" description="Basic and acidic residues" evidence="5">
    <location>
        <begin position="232"/>
        <end position="261"/>
    </location>
</feature>
<dbReference type="GO" id="GO:0003676">
    <property type="term" value="F:nucleic acid binding"/>
    <property type="evidence" value="ECO:0007669"/>
    <property type="project" value="InterPro"/>
</dbReference>
<reference evidence="7" key="1">
    <citation type="journal article" date="2022" name="bioRxiv">
        <title>Deciphering the potential niche of two novel black yeast fungi from a biological soil crust based on their genomes, phenotypes, and melanin regulation.</title>
        <authorList>
            <consortium name="DOE Joint Genome Institute"/>
            <person name="Carr E.C."/>
            <person name="Barton Q."/>
            <person name="Grambo S."/>
            <person name="Sullivan M."/>
            <person name="Renfro C.M."/>
            <person name="Kuo A."/>
            <person name="Pangilinan J."/>
            <person name="Lipzen A."/>
            <person name="Keymanesh K."/>
            <person name="Savage E."/>
            <person name="Barry K."/>
            <person name="Grigoriev I.V."/>
            <person name="Riekhof W.R."/>
            <person name="Harris S.S."/>
        </authorList>
    </citation>
    <scope>NUCLEOTIDE SEQUENCE</scope>
    <source>
        <strain evidence="7">JF 03-4F</strain>
    </source>
</reference>
<proteinExistence type="inferred from homology"/>
<dbReference type="Proteomes" id="UP001203852">
    <property type="component" value="Unassembled WGS sequence"/>
</dbReference>
<dbReference type="PANTHER" id="PTHR11046:SF0">
    <property type="entry name" value="OLIGORIBONUCLEASE, MITOCHONDRIAL"/>
    <property type="match status" value="1"/>
</dbReference>
<dbReference type="CDD" id="cd06135">
    <property type="entry name" value="Orn"/>
    <property type="match status" value="1"/>
</dbReference>
<accession>A0AAN6IGY6</accession>
<dbReference type="PANTHER" id="PTHR11046">
    <property type="entry name" value="OLIGORIBONUCLEASE, MITOCHONDRIAL"/>
    <property type="match status" value="1"/>
</dbReference>
<comment type="similarity">
    <text evidence="1">Belongs to the oligoribonuclease family.</text>
</comment>
<dbReference type="AlphaFoldDB" id="A0AAN6IGY6"/>
<dbReference type="GO" id="GO:0005739">
    <property type="term" value="C:mitochondrion"/>
    <property type="evidence" value="ECO:0007669"/>
    <property type="project" value="TreeGrafter"/>
</dbReference>
<evidence type="ECO:0000256" key="4">
    <source>
        <dbReference type="ARBA" id="ARBA00022839"/>
    </source>
</evidence>
<evidence type="ECO:0000256" key="3">
    <source>
        <dbReference type="ARBA" id="ARBA00022801"/>
    </source>
</evidence>
<feature type="region of interest" description="Disordered" evidence="5">
    <location>
        <begin position="190"/>
        <end position="261"/>
    </location>
</feature>